<evidence type="ECO:0000313" key="3">
    <source>
        <dbReference type="WBParaSite" id="jg7332"/>
    </source>
</evidence>
<proteinExistence type="predicted"/>
<evidence type="ECO:0000256" key="1">
    <source>
        <dbReference type="SAM" id="MobiDB-lite"/>
    </source>
</evidence>
<dbReference type="AlphaFoldDB" id="A0A915EKQ4"/>
<keyword evidence="2" id="KW-1185">Reference proteome</keyword>
<dbReference type="WBParaSite" id="jg7332">
    <property type="protein sequence ID" value="jg7332"/>
    <property type="gene ID" value="jg7332"/>
</dbReference>
<name>A0A915EKQ4_9BILA</name>
<feature type="compositionally biased region" description="Low complexity" evidence="1">
    <location>
        <begin position="74"/>
        <end position="96"/>
    </location>
</feature>
<sequence length="137" mass="14737">MASSNRSNSSANNSLHIQAVVDHCQGQTPSKPQPLRPIILTLSPVEDHNSQVESSKQIFSTTNSTAQNNYSMNSPSSSTSSSSEFSSRSTRTPSSEPDMHISSANQADELPTKKPISGEVVAVVLKKRNGRRVALLE</sequence>
<feature type="region of interest" description="Disordered" evidence="1">
    <location>
        <begin position="1"/>
        <end position="119"/>
    </location>
</feature>
<accession>A0A915EKQ4</accession>
<organism evidence="2 3">
    <name type="scientific">Ditylenchus dipsaci</name>
    <dbReference type="NCBI Taxonomy" id="166011"/>
    <lineage>
        <taxon>Eukaryota</taxon>
        <taxon>Metazoa</taxon>
        <taxon>Ecdysozoa</taxon>
        <taxon>Nematoda</taxon>
        <taxon>Chromadorea</taxon>
        <taxon>Rhabditida</taxon>
        <taxon>Tylenchina</taxon>
        <taxon>Tylenchomorpha</taxon>
        <taxon>Sphaerularioidea</taxon>
        <taxon>Anguinidae</taxon>
        <taxon>Anguininae</taxon>
        <taxon>Ditylenchus</taxon>
    </lineage>
</organism>
<protein>
    <submittedName>
        <fullName evidence="3">Uncharacterized protein</fullName>
    </submittedName>
</protein>
<feature type="compositionally biased region" description="Polar residues" evidence="1">
    <location>
        <begin position="51"/>
        <end position="73"/>
    </location>
</feature>
<reference evidence="3" key="1">
    <citation type="submission" date="2022-11" db="UniProtKB">
        <authorList>
            <consortium name="WormBaseParasite"/>
        </authorList>
    </citation>
    <scope>IDENTIFICATION</scope>
</reference>
<feature type="compositionally biased region" description="Low complexity" evidence="1">
    <location>
        <begin position="1"/>
        <end position="14"/>
    </location>
</feature>
<dbReference type="Proteomes" id="UP000887574">
    <property type="component" value="Unplaced"/>
</dbReference>
<evidence type="ECO:0000313" key="2">
    <source>
        <dbReference type="Proteomes" id="UP000887574"/>
    </source>
</evidence>